<dbReference type="Pfam" id="PF15645">
    <property type="entry name" value="Tox-PLDMTX"/>
    <property type="match status" value="1"/>
</dbReference>
<proteinExistence type="predicted"/>
<evidence type="ECO:0000259" key="1">
    <source>
        <dbReference type="Pfam" id="PF15645"/>
    </source>
</evidence>
<gene>
    <name evidence="2" type="ORF">GRH90_22845</name>
</gene>
<reference evidence="2 3" key="2">
    <citation type="submission" date="2020-02" db="EMBL/GenBank/DDBJ databases">
        <title>The new genus of Enterobacteriales.</title>
        <authorList>
            <person name="Kim I.S."/>
        </authorList>
    </citation>
    <scope>NUCLEOTIDE SEQUENCE [LARGE SCALE GENOMIC DNA]</scope>
    <source>
        <strain evidence="2 3">SAP-6</strain>
    </source>
</reference>
<dbReference type="RefSeq" id="WP_162368284.1">
    <property type="nucleotide sequence ID" value="NZ_WUBS01000019.1"/>
</dbReference>
<dbReference type="Gene3D" id="3.10.670.10">
    <property type="entry name" value="Secreted effector protein ssei"/>
    <property type="match status" value="1"/>
</dbReference>
<organism evidence="2 3">
    <name type="scientific">Acerihabitans arboris</name>
    <dbReference type="NCBI Taxonomy" id="2691583"/>
    <lineage>
        <taxon>Bacteria</taxon>
        <taxon>Pseudomonadati</taxon>
        <taxon>Pseudomonadota</taxon>
        <taxon>Gammaproteobacteria</taxon>
        <taxon>Enterobacterales</taxon>
        <taxon>Pectobacteriaceae</taxon>
        <taxon>Acerihabitans</taxon>
    </lineage>
</organism>
<dbReference type="InterPro" id="IPR028907">
    <property type="entry name" value="Tox-PLDMTX_dom"/>
</dbReference>
<evidence type="ECO:0000313" key="3">
    <source>
        <dbReference type="Proteomes" id="UP000461443"/>
    </source>
</evidence>
<feature type="domain" description="Tox-PLDMTX" evidence="1">
    <location>
        <begin position="925"/>
        <end position="1016"/>
    </location>
</feature>
<dbReference type="EMBL" id="WUBS01000019">
    <property type="protein sequence ID" value="NDL65575.1"/>
    <property type="molecule type" value="Genomic_DNA"/>
</dbReference>
<reference evidence="2 3" key="1">
    <citation type="submission" date="2019-12" db="EMBL/GenBank/DDBJ databases">
        <authorList>
            <person name="Lee S.D."/>
        </authorList>
    </citation>
    <scope>NUCLEOTIDE SEQUENCE [LARGE SCALE GENOMIC DNA]</scope>
    <source>
        <strain evidence="2 3">SAP-6</strain>
    </source>
</reference>
<evidence type="ECO:0000313" key="2">
    <source>
        <dbReference type="EMBL" id="NDL65575.1"/>
    </source>
</evidence>
<dbReference type="Proteomes" id="UP000461443">
    <property type="component" value="Unassembled WGS sequence"/>
</dbReference>
<protein>
    <recommendedName>
        <fullName evidence="1">Tox-PLDMTX domain-containing protein</fullName>
    </recommendedName>
</protein>
<name>A0A845SXG5_9GAMM</name>
<keyword evidence="3" id="KW-1185">Reference proteome</keyword>
<accession>A0A845SXG5</accession>
<sequence length="1918" mass="215045">MLTTGQTHPHVSPSYNKDKSEIIKDIYLAGKISAIKNITNNKMINDNIIEVVSAGHAALDYTHGEDCRLYADIPIKRPDDWRKSVLGCGVKLFYLLTGIISGGALGYYLRYGSEDVHGHKWQLSMSPKEREEAKKIITIVRNHRINRTDSSSFQPKISLSEALLRTMAAIRLIPPVYNNTSIIQRGAGNDTPIGAMSVAVFSRPASISQPGGKASRRVKRAPRYMANHRLPACAREKNRIDYWQEIDENREKFIIYNDFFNGKTSANQNISTQDEAIAQKVFDNTTVRGLHKLWARDRWLHTFGLSDELAPDHANLTSNLIDILLSDILYRKYGLFISSLQFARQVALDIFYRKVTADGVSPFDYIYHGVYCIKQIFLRAPYRALLSPNESELKNLIILRTNVIGAREDNFLSYLEFVVNGQPTDIVAEFERLLIFFDASQDINDAYISMVKNRLAAALFPLMAQDTDSGIRSFVQLWMDGAINERLVGFTTPEGKSIAPGIIAIARSSGGLLVSLATSEIYYWTPDDTSAALKAFIAEHLSVMQKVFLASVTLSAKLDESQCVLASSIILIEVENIWMELKTLHFEKLDEHLGYHALDRSMPQASGHDDIMQQRLLASGAAVALLAFFFTGGSSAGCAAMMLSNILSGASGALYIHSAINTKDAQRRKNAWESALLSIVIAGLAGAPDLYLVMKTWGNREYGLIYRAADTLRKMICAGSTIGEAEAFIKSETRERTIKLLNELVKANNAQFGKLGRNSVEAMLAVLRICCRFDVNQHQYISKTTHFAKMFSQKKIIIDKSALASIPAGYELAVTEHGTNNLSLLLLCLGKGKFAGFNVQALGQSLDSSLRWEVVHSDYFNINNEGVLLTSGRSGTVYVEDSLPVSTPAIEMRLTDREGELATKLRRYCNRFKFDDKGDAIFSGVERFAINNGFDDVRFRALFIFDPAMKDQTARHYLLAANQQGTSFILEPNAENLRFIKIPAIEDVAILTEEKWRLGFENSAERALITYKDFPTLQSAMDYHPTYDIAQNNEKLLMSPPGFIELMQPAQPVTYSLFLSQYDGAEQQLLLQKKIRAGIIKDHLSQNSYEFILSVMKNAGVITKNHKELLLDLYKANPQDALLQVIKKPIQIKTFTDMLRIEPGKLVRFTNLQDSTISHLMLSVGNGRFAGMNNNMLDRVLSDEKRVLIAEQLGTFRDDDVLHSYGRRNTFMVEKGDLPFLITPEKSLMNIAESVSANTVAEKSSTRFALEILVAAKQLVPQQADALERLATLMTGKLEGEKLSLIKFNKFLAVDRYVDNNSELEDLAAGKLVVFYTEDKNLHTMVSLGENRFMGINNHMINDMLKEDQRIISSQEMGAIISGRRINNLKNFKVAVGDANLEKTRISALLGPDGRIEYVNHGLNKLQMEIKAHGALASINHYDAIELADIIRGLHGSLHPEQSLSHIELISCFGALGGRRSSAQIISDRLGTTVVSYRGVITDSKSRNRGSGIMFEPRQSYGMERIRENELWHRRIHDFIEDTMSLFGRLPFQRHSRAVADNVPFAVVVIDILHFLRKEIDAHTLVRHYPGLMSKRALLQAGMLASPLGNEETLITALLIIFYGNSAMIAAMEAYILSSEYGATPSGPVVINSRSLRHPLYWKDMVPALSTYRQLPSVVVSSDLISHSNIYIYLKDDKYDLREYMIRVGSDCNSKKLWPLLVANFFKEHSGSFPIMSGLRNQDILSMGFEFSNFHFFLNSWVRSDFSLHMDLATDDDKPDASPLASYVHFSGDDRRFTDTREDIGLGHSLLVQLDNKLLLYIKDELIVDHKFESNGSVAHTSAPNPLPSIPRAVITLVENRERFVMLQRVIPKKIAGNHDAVAFFLAKEINKYTQTIKLGVKKEQSIVPVRSAEANVVYSDPGTVNKSWILINFIHND</sequence>
<comment type="caution">
    <text evidence="2">The sequence shown here is derived from an EMBL/GenBank/DDBJ whole genome shotgun (WGS) entry which is preliminary data.</text>
</comment>